<dbReference type="KEGG" id="thf:MA03_06875"/>
<accession>A0A0F7FJE6</accession>
<dbReference type="PANTHER" id="PTHR11986:SF58">
    <property type="entry name" value="LEUCINE_METHIONINE RACEMASE"/>
    <property type="match status" value="1"/>
</dbReference>
<organism evidence="10 11">
    <name type="scientific">Infirmifilum uzonense</name>
    <dbReference type="NCBI Taxonomy" id="1550241"/>
    <lineage>
        <taxon>Archaea</taxon>
        <taxon>Thermoproteota</taxon>
        <taxon>Thermoprotei</taxon>
        <taxon>Thermofilales</taxon>
        <taxon>Thermofilaceae</taxon>
        <taxon>Infirmifilum</taxon>
    </lineage>
</organism>
<dbReference type="PIRSF" id="PIRSF000521">
    <property type="entry name" value="Transaminase_4ab_Lys_Orn"/>
    <property type="match status" value="1"/>
</dbReference>
<dbReference type="EC" id="2.6.1.13" evidence="3"/>
<dbReference type="CDD" id="cd00610">
    <property type="entry name" value="OAT_like"/>
    <property type="match status" value="1"/>
</dbReference>
<evidence type="ECO:0000256" key="8">
    <source>
        <dbReference type="ARBA" id="ARBA00073894"/>
    </source>
</evidence>
<dbReference type="STRING" id="1550241.MA03_06875"/>
<evidence type="ECO:0000256" key="2">
    <source>
        <dbReference type="ARBA" id="ARBA00008954"/>
    </source>
</evidence>
<keyword evidence="5 10" id="KW-0808">Transferase</keyword>
<dbReference type="FunFam" id="3.40.640.10:FF:000013">
    <property type="entry name" value="4-aminobutyrate aminotransferase"/>
    <property type="match status" value="1"/>
</dbReference>
<dbReference type="InterPro" id="IPR015421">
    <property type="entry name" value="PyrdxlP-dep_Trfase_major"/>
</dbReference>
<dbReference type="InterPro" id="IPR050103">
    <property type="entry name" value="Class-III_PLP-dep_AT"/>
</dbReference>
<reference evidence="10 11" key="1">
    <citation type="journal article" date="2015" name="Stand. Genomic Sci.">
        <title>Complete genome sequence of and proposal of Thermofilum uzonense sp. nov. a novel hyperthermophilic crenarchaeon and emended description of the genus Thermofilum.</title>
        <authorList>
            <person name="Toshchakov S.V."/>
            <person name="Korzhenkov A.A."/>
            <person name="Samarov N.I."/>
            <person name="Mazunin I.O."/>
            <person name="Mozhey O.I."/>
            <person name="Shmyr I.S."/>
            <person name="Derbikova K.S."/>
            <person name="Taranov E.A."/>
            <person name="Dominova I.N."/>
            <person name="Bonch-Osmolovskaya E.A."/>
            <person name="Patrushev M.V."/>
            <person name="Podosokorskaya O.A."/>
            <person name="Kublanov I.V."/>
        </authorList>
    </citation>
    <scope>NUCLEOTIDE SEQUENCE [LARGE SCALE GENOMIC DNA]</scope>
    <source>
        <strain evidence="10 11">1807-2</strain>
    </source>
</reference>
<dbReference type="OrthoDB" id="6534at2157"/>
<evidence type="ECO:0000256" key="5">
    <source>
        <dbReference type="ARBA" id="ARBA00022679"/>
    </source>
</evidence>
<name>A0A0F7FJE6_9CREN</name>
<evidence type="ECO:0000256" key="7">
    <source>
        <dbReference type="ARBA" id="ARBA00052899"/>
    </source>
</evidence>
<dbReference type="RefSeq" id="WP_052884546.1">
    <property type="nucleotide sequence ID" value="NZ_CP009961.1"/>
</dbReference>
<evidence type="ECO:0000313" key="11">
    <source>
        <dbReference type="Proteomes" id="UP000067434"/>
    </source>
</evidence>
<dbReference type="PROSITE" id="PS00600">
    <property type="entry name" value="AA_TRANSFER_CLASS_3"/>
    <property type="match status" value="1"/>
</dbReference>
<protein>
    <recommendedName>
        <fullName evidence="8">Ornithine aminotransferase</fullName>
        <ecNumber evidence="3">2.6.1.13</ecNumber>
    </recommendedName>
</protein>
<evidence type="ECO:0000256" key="3">
    <source>
        <dbReference type="ARBA" id="ARBA00012924"/>
    </source>
</evidence>
<evidence type="ECO:0000256" key="6">
    <source>
        <dbReference type="ARBA" id="ARBA00022898"/>
    </source>
</evidence>
<dbReference type="Gene3D" id="3.90.1150.10">
    <property type="entry name" value="Aspartate Aminotransferase, domain 1"/>
    <property type="match status" value="1"/>
</dbReference>
<evidence type="ECO:0000256" key="1">
    <source>
        <dbReference type="ARBA" id="ARBA00001933"/>
    </source>
</evidence>
<gene>
    <name evidence="10" type="ORF">MA03_06875</name>
</gene>
<dbReference type="Pfam" id="PF00202">
    <property type="entry name" value="Aminotran_3"/>
    <property type="match status" value="1"/>
</dbReference>
<dbReference type="Proteomes" id="UP000067434">
    <property type="component" value="Chromosome"/>
</dbReference>
<comment type="cofactor">
    <cofactor evidence="1">
        <name>pyridoxal 5'-phosphate</name>
        <dbReference type="ChEBI" id="CHEBI:597326"/>
    </cofactor>
</comment>
<dbReference type="SUPFAM" id="SSF53383">
    <property type="entry name" value="PLP-dependent transferases"/>
    <property type="match status" value="1"/>
</dbReference>
<dbReference type="GO" id="GO:0042802">
    <property type="term" value="F:identical protein binding"/>
    <property type="evidence" value="ECO:0007669"/>
    <property type="project" value="TreeGrafter"/>
</dbReference>
<comment type="similarity">
    <text evidence="2 9">Belongs to the class-III pyridoxal-phosphate-dependent aminotransferase family.</text>
</comment>
<dbReference type="HOGENOM" id="CLU_016922_10_0_2"/>
<dbReference type="InterPro" id="IPR049704">
    <property type="entry name" value="Aminotrans_3_PPA_site"/>
</dbReference>
<dbReference type="InterPro" id="IPR005814">
    <property type="entry name" value="Aminotrans_3"/>
</dbReference>
<dbReference type="EMBL" id="CP009961">
    <property type="protein sequence ID" value="AKG39019.1"/>
    <property type="molecule type" value="Genomic_DNA"/>
</dbReference>
<dbReference type="GO" id="GO:0030170">
    <property type="term" value="F:pyridoxal phosphate binding"/>
    <property type="evidence" value="ECO:0007669"/>
    <property type="project" value="InterPro"/>
</dbReference>
<dbReference type="NCBIfam" id="NF004426">
    <property type="entry name" value="PRK05769.1"/>
    <property type="match status" value="1"/>
</dbReference>
<dbReference type="GeneID" id="25401940"/>
<sequence length="448" mass="49286">MLKSVSKPEIKTLPPGPKSKSIIEKDQELIMQSFARWYPFVAKRGYGVWLEDPDGNKYLDFNSGIGVNNTGHAHPKVIEAIKRQAELLLHYSLTDFLYETPVQLAEKLVKITPGTFPKKVFYTNSGAESIEAAIKVARGHFKGSRPYIIAFSGSFHGRTMGALSLTASKPVQRKGFSPLVPNVVHVPYPYCYRCPFRQKYPDCNMWCVDFIEEWVLKKYVPPEEVAAIAFEPIAGEGGYIVPPPDFFKRLKKLADKYGILLIDDEVQAGIGRTGKWFAIEHWGVEPDLIAIAKGIASGLPLGALVGKREIMDLPPGTHASTFGGNPVSCAAAIATLEVIEQERLLENAQKVGEHAMKRLNEMKEEIPSIGDVRGKGLMIGVELVKPDGSPNPELLKNTLDIAFKSGLLVIGSGLSTIRIAPPLVITREEMDVGLEILKASLKKALEQT</sequence>
<evidence type="ECO:0000256" key="9">
    <source>
        <dbReference type="RuleBase" id="RU003560"/>
    </source>
</evidence>
<dbReference type="InterPro" id="IPR015422">
    <property type="entry name" value="PyrdxlP-dep_Trfase_small"/>
</dbReference>
<dbReference type="InterPro" id="IPR015424">
    <property type="entry name" value="PyrdxlP-dep_Trfase"/>
</dbReference>
<comment type="catalytic activity">
    <reaction evidence="7">
        <text>L-ornithine + 2-oxoglutarate = L-glutamate 5-semialdehyde + L-glutamate</text>
        <dbReference type="Rhea" id="RHEA:25160"/>
        <dbReference type="ChEBI" id="CHEBI:16810"/>
        <dbReference type="ChEBI" id="CHEBI:29985"/>
        <dbReference type="ChEBI" id="CHEBI:46911"/>
        <dbReference type="ChEBI" id="CHEBI:58066"/>
        <dbReference type="EC" id="2.6.1.13"/>
    </reaction>
</comment>
<keyword evidence="6 9" id="KW-0663">Pyridoxal phosphate</keyword>
<keyword evidence="11" id="KW-1185">Reference proteome</keyword>
<proteinExistence type="inferred from homology"/>
<dbReference type="GO" id="GO:0004587">
    <property type="term" value="F:ornithine aminotransferase activity"/>
    <property type="evidence" value="ECO:0007669"/>
    <property type="project" value="UniProtKB-EC"/>
</dbReference>
<dbReference type="PATRIC" id="fig|1550241.5.peg.1426"/>
<dbReference type="PANTHER" id="PTHR11986">
    <property type="entry name" value="AMINOTRANSFERASE CLASS III"/>
    <property type="match status" value="1"/>
</dbReference>
<dbReference type="Gene3D" id="3.40.640.10">
    <property type="entry name" value="Type I PLP-dependent aspartate aminotransferase-like (Major domain)"/>
    <property type="match status" value="1"/>
</dbReference>
<dbReference type="AlphaFoldDB" id="A0A0F7FJE6"/>
<keyword evidence="4 10" id="KW-0032">Aminotransferase</keyword>
<evidence type="ECO:0000256" key="4">
    <source>
        <dbReference type="ARBA" id="ARBA00022576"/>
    </source>
</evidence>
<evidence type="ECO:0000313" key="10">
    <source>
        <dbReference type="EMBL" id="AKG39019.1"/>
    </source>
</evidence>